<proteinExistence type="inferred from homology"/>
<evidence type="ECO:0000256" key="1">
    <source>
        <dbReference type="ARBA" id="ARBA00001936"/>
    </source>
</evidence>
<dbReference type="GO" id="GO:0005737">
    <property type="term" value="C:cytoplasm"/>
    <property type="evidence" value="ECO:0007669"/>
    <property type="project" value="UniProtKB-SubCell"/>
</dbReference>
<keyword evidence="15" id="KW-1185">Reference proteome</keyword>
<evidence type="ECO:0000256" key="8">
    <source>
        <dbReference type="ARBA" id="ARBA00023211"/>
    </source>
</evidence>
<comment type="function">
    <text evidence="13">Self-glucosylating initiator of glycogen synthesis. It catalyzes the formation of a short alpha (1,4)-glucosyl chain covalently attached via a glucose 1-O-tyrosyl linkage to internal tyrosine residues and these chains act as primers for the elongation reaction catalyzed by glycogen synthase.</text>
</comment>
<keyword evidence="8" id="KW-0464">Manganese</keyword>
<dbReference type="OrthoDB" id="2014201at2759"/>
<keyword evidence="3" id="KW-0963">Cytoplasm</keyword>
<sequence length="249" mass="26904">MRCFATLLTTDSYLPGALTLARSLRATETSHSLLVVVTDRVSPEARDALSRAFDRIVEVPVVDIGDAGNLALLGRLELGETGTKLHVWNPDVVGADVERLVFLDADTLVLQNVDSLFGFLDGGAEFAAAPDVGWPDCFNSGVFVCRPGAEIFAALMEHLLTVGSFDGGDQGLLNSFFSTWSTGAPCPTATSPFRPTARLPFTFNVTPSAFYSYLPAFARFHTDISIVHFIGSLKPWNMERGWDGGVAKR</sequence>
<dbReference type="AlphaFoldDB" id="A0A4P9WL04"/>
<dbReference type="PANTHER" id="PTHR11183">
    <property type="entry name" value="GLYCOGENIN SUBFAMILY MEMBER"/>
    <property type="match status" value="1"/>
</dbReference>
<dbReference type="GO" id="GO:0008466">
    <property type="term" value="F:glycogenin glucosyltransferase activity"/>
    <property type="evidence" value="ECO:0007669"/>
    <property type="project" value="UniProtKB-EC"/>
</dbReference>
<evidence type="ECO:0000256" key="3">
    <source>
        <dbReference type="ARBA" id="ARBA00022490"/>
    </source>
</evidence>
<dbReference type="Proteomes" id="UP000269721">
    <property type="component" value="Unassembled WGS sequence"/>
</dbReference>
<evidence type="ECO:0000256" key="7">
    <source>
        <dbReference type="ARBA" id="ARBA00023180"/>
    </source>
</evidence>
<dbReference type="InterPro" id="IPR029044">
    <property type="entry name" value="Nucleotide-diphossugar_trans"/>
</dbReference>
<keyword evidence="5" id="KW-0479">Metal-binding</keyword>
<dbReference type="GO" id="GO:0005978">
    <property type="term" value="P:glycogen biosynthetic process"/>
    <property type="evidence" value="ECO:0007669"/>
    <property type="project" value="UniProtKB-KW"/>
</dbReference>
<evidence type="ECO:0000313" key="15">
    <source>
        <dbReference type="Proteomes" id="UP000269721"/>
    </source>
</evidence>
<dbReference type="GO" id="GO:0046872">
    <property type="term" value="F:metal ion binding"/>
    <property type="evidence" value="ECO:0007669"/>
    <property type="project" value="UniProtKB-KW"/>
</dbReference>
<organism evidence="14 15">
    <name type="scientific">Blyttiomyces helicus</name>
    <dbReference type="NCBI Taxonomy" id="388810"/>
    <lineage>
        <taxon>Eukaryota</taxon>
        <taxon>Fungi</taxon>
        <taxon>Fungi incertae sedis</taxon>
        <taxon>Chytridiomycota</taxon>
        <taxon>Chytridiomycota incertae sedis</taxon>
        <taxon>Chytridiomycetes</taxon>
        <taxon>Chytridiomycetes incertae sedis</taxon>
        <taxon>Blyttiomyces</taxon>
    </lineage>
</organism>
<evidence type="ECO:0000256" key="10">
    <source>
        <dbReference type="ARBA" id="ARBA00038934"/>
    </source>
</evidence>
<evidence type="ECO:0000256" key="11">
    <source>
        <dbReference type="ARBA" id="ARBA00050886"/>
    </source>
</evidence>
<dbReference type="EC" id="2.4.1.186" evidence="10"/>
<protein>
    <recommendedName>
        <fullName evidence="10">glycogenin glucosyltransferase</fullName>
        <ecNumber evidence="10">2.4.1.186</ecNumber>
    </recommendedName>
</protein>
<comment type="cofactor">
    <cofactor evidence="1">
        <name>Mn(2+)</name>
        <dbReference type="ChEBI" id="CHEBI:29035"/>
    </cofactor>
</comment>
<evidence type="ECO:0000256" key="2">
    <source>
        <dbReference type="ARBA" id="ARBA00004496"/>
    </source>
</evidence>
<accession>A0A4P9WL04</accession>
<comment type="catalytic activity">
    <reaction evidence="11">
        <text>[1,4-alpha-D-glucosyl](n)-L-tyrosyl-[glycogenin] + UDP-alpha-D-glucose = [1,4-alpha-D-glucosyl](n+1)-L-tyrosyl-[glycogenin] + UDP + H(+)</text>
        <dbReference type="Rhea" id="RHEA:56560"/>
        <dbReference type="Rhea" id="RHEA-COMP:14606"/>
        <dbReference type="Rhea" id="RHEA-COMP:14607"/>
        <dbReference type="ChEBI" id="CHEBI:15378"/>
        <dbReference type="ChEBI" id="CHEBI:58223"/>
        <dbReference type="ChEBI" id="CHEBI:58885"/>
        <dbReference type="ChEBI" id="CHEBI:140574"/>
        <dbReference type="EC" id="2.4.1.186"/>
    </reaction>
</comment>
<dbReference type="InterPro" id="IPR002495">
    <property type="entry name" value="Glyco_trans_8"/>
</dbReference>
<evidence type="ECO:0000256" key="6">
    <source>
        <dbReference type="ARBA" id="ARBA00023056"/>
    </source>
</evidence>
<dbReference type="InterPro" id="IPR050587">
    <property type="entry name" value="GNT1/Glycosyltrans_8"/>
</dbReference>
<comment type="catalytic activity">
    <reaction evidence="12">
        <text>L-tyrosyl-[glycogenin] + UDP-alpha-D-glucose = alpha-D-glucosyl-L-tyrosyl-[glycogenin] + UDP + H(+)</text>
        <dbReference type="Rhea" id="RHEA:23360"/>
        <dbReference type="Rhea" id="RHEA-COMP:14604"/>
        <dbReference type="Rhea" id="RHEA-COMP:14605"/>
        <dbReference type="ChEBI" id="CHEBI:15378"/>
        <dbReference type="ChEBI" id="CHEBI:46858"/>
        <dbReference type="ChEBI" id="CHEBI:58223"/>
        <dbReference type="ChEBI" id="CHEBI:58885"/>
        <dbReference type="ChEBI" id="CHEBI:140573"/>
        <dbReference type="EC" id="2.4.1.186"/>
    </reaction>
</comment>
<comment type="similarity">
    <text evidence="9">Belongs to the glycosyltransferase 8 family. Glycogenin subfamily.</text>
</comment>
<keyword evidence="4 14" id="KW-0808">Transferase</keyword>
<dbReference type="EMBL" id="KZ994386">
    <property type="protein sequence ID" value="RKO93072.1"/>
    <property type="molecule type" value="Genomic_DNA"/>
</dbReference>
<dbReference type="SUPFAM" id="SSF53448">
    <property type="entry name" value="Nucleotide-diphospho-sugar transferases"/>
    <property type="match status" value="1"/>
</dbReference>
<reference evidence="15" key="1">
    <citation type="journal article" date="2018" name="Nat. Microbiol.">
        <title>Leveraging single-cell genomics to expand the fungal tree of life.</title>
        <authorList>
            <person name="Ahrendt S.R."/>
            <person name="Quandt C.A."/>
            <person name="Ciobanu D."/>
            <person name="Clum A."/>
            <person name="Salamov A."/>
            <person name="Andreopoulos B."/>
            <person name="Cheng J.F."/>
            <person name="Woyke T."/>
            <person name="Pelin A."/>
            <person name="Henrissat B."/>
            <person name="Reynolds N.K."/>
            <person name="Benny G.L."/>
            <person name="Smith M.E."/>
            <person name="James T.Y."/>
            <person name="Grigoriev I.V."/>
        </authorList>
    </citation>
    <scope>NUCLEOTIDE SEQUENCE [LARGE SCALE GENOMIC DNA]</scope>
</reference>
<evidence type="ECO:0000256" key="4">
    <source>
        <dbReference type="ARBA" id="ARBA00022679"/>
    </source>
</evidence>
<evidence type="ECO:0000256" key="5">
    <source>
        <dbReference type="ARBA" id="ARBA00022723"/>
    </source>
</evidence>
<evidence type="ECO:0000313" key="14">
    <source>
        <dbReference type="EMBL" id="RKO93072.1"/>
    </source>
</evidence>
<name>A0A4P9WL04_9FUNG</name>
<evidence type="ECO:0000256" key="13">
    <source>
        <dbReference type="ARBA" id="ARBA00057883"/>
    </source>
</evidence>
<gene>
    <name evidence="14" type="ORF">BDK51DRAFT_24491</name>
</gene>
<evidence type="ECO:0000256" key="12">
    <source>
        <dbReference type="ARBA" id="ARBA00052293"/>
    </source>
</evidence>
<dbReference type="FunFam" id="3.90.550.10:FF:000092">
    <property type="entry name" value="Glycogenin 2"/>
    <property type="match status" value="1"/>
</dbReference>
<keyword evidence="6" id="KW-0320">Glycogen biosynthesis</keyword>
<dbReference type="CDD" id="cd02537">
    <property type="entry name" value="GT8_Glycogenin"/>
    <property type="match status" value="1"/>
</dbReference>
<keyword evidence="7" id="KW-0325">Glycoprotein</keyword>
<dbReference type="Gene3D" id="3.90.550.10">
    <property type="entry name" value="Spore Coat Polysaccharide Biosynthesis Protein SpsA, Chain A"/>
    <property type="match status" value="1"/>
</dbReference>
<evidence type="ECO:0000256" key="9">
    <source>
        <dbReference type="ARBA" id="ARBA00038162"/>
    </source>
</evidence>
<dbReference type="Pfam" id="PF01501">
    <property type="entry name" value="Glyco_transf_8"/>
    <property type="match status" value="1"/>
</dbReference>
<comment type="subcellular location">
    <subcellularLocation>
        <location evidence="2">Cytoplasm</location>
    </subcellularLocation>
</comment>